<evidence type="ECO:0000259" key="2">
    <source>
        <dbReference type="Pfam" id="PF00501"/>
    </source>
</evidence>
<dbReference type="SUPFAM" id="SSF56801">
    <property type="entry name" value="Acetyl-CoA synthetase-like"/>
    <property type="match status" value="1"/>
</dbReference>
<reference evidence="4" key="1">
    <citation type="submission" date="2018-06" db="EMBL/GenBank/DDBJ databases">
        <authorList>
            <person name="Zhirakovskaya E."/>
        </authorList>
    </citation>
    <scope>NUCLEOTIDE SEQUENCE</scope>
</reference>
<dbReference type="CDD" id="cd04433">
    <property type="entry name" value="AFD_class_I"/>
    <property type="match status" value="1"/>
</dbReference>
<dbReference type="InterPro" id="IPR042099">
    <property type="entry name" value="ANL_N_sf"/>
</dbReference>
<sequence>MQNSTRKFNRLKIILDKSLTVSNALDLACDIHGDKSLLSPDVSFSYDDISSRNITANQLRIFCNKVSNFLINDIKLNRYDRIGIYKSNSLDYYLFGLAIIRAGGIAVPINSGVKGEGLKNYIDNLNITKMFVDSSTLTGIANDFNDKDIFDSLIVVDEAQGGFTCEVDLQHALVSQSEIFDACPLNSDDITLIVHTSGTTGFPKGVMHSSGTLTAGIKGQFKIQPLKDSDKLLTVAPFNHFISFLSLYSAMLAGLRTWCMNSFDAEDALKIIEREKITTFFGFPDSYALMLKFGLDEFDLDSIRTWISGADAAHEVHQRAFVKKGAYFRIMNKVLIKSIFIDTFGSSEVGFAALFRFTFSSSNLFQRFVGRPTFAGPKVKIANENGKTVSRNKVGFFMVKGPTIFKGYWNNNEKLNGVFKDSWFRTGDVGYRDTLGRYFHLDRDVDVIETENGSAYTLVIEEHLLNYPGVAEVVAIGVPHPDRGYVPFALVEPHIGKEINVNEIKAWLNNKLQATMHVEEVICVACEGIPRGVTGKVLKRKLRSEYSGYYNINSITI</sequence>
<dbReference type="PANTHER" id="PTHR43201:SF8">
    <property type="entry name" value="ACYL-COA SYNTHETASE FAMILY MEMBER 3"/>
    <property type="match status" value="1"/>
</dbReference>
<dbReference type="PROSITE" id="PS00455">
    <property type="entry name" value="AMP_BINDING"/>
    <property type="match status" value="1"/>
</dbReference>
<evidence type="ECO:0000259" key="3">
    <source>
        <dbReference type="Pfam" id="PF13193"/>
    </source>
</evidence>
<name>A0A3B0ZUH3_9ZZZZ</name>
<dbReference type="EMBL" id="UOFS01000022">
    <property type="protein sequence ID" value="VAW95381.1"/>
    <property type="molecule type" value="Genomic_DNA"/>
</dbReference>
<proteinExistence type="inferred from homology"/>
<dbReference type="GO" id="GO:0006631">
    <property type="term" value="P:fatty acid metabolic process"/>
    <property type="evidence" value="ECO:0007669"/>
    <property type="project" value="TreeGrafter"/>
</dbReference>
<dbReference type="InterPro" id="IPR000873">
    <property type="entry name" value="AMP-dep_synth/lig_dom"/>
</dbReference>
<organism evidence="4">
    <name type="scientific">hydrothermal vent metagenome</name>
    <dbReference type="NCBI Taxonomy" id="652676"/>
    <lineage>
        <taxon>unclassified sequences</taxon>
        <taxon>metagenomes</taxon>
        <taxon>ecological metagenomes</taxon>
    </lineage>
</organism>
<dbReference type="InterPro" id="IPR045851">
    <property type="entry name" value="AMP-bd_C_sf"/>
</dbReference>
<comment type="similarity">
    <text evidence="1">Belongs to the ATP-dependent AMP-binding enzyme family.</text>
</comment>
<dbReference type="Gene3D" id="3.40.50.12780">
    <property type="entry name" value="N-terminal domain of ligase-like"/>
    <property type="match status" value="1"/>
</dbReference>
<dbReference type="Pfam" id="PF13193">
    <property type="entry name" value="AMP-binding_C"/>
    <property type="match status" value="1"/>
</dbReference>
<feature type="domain" description="AMP-dependent synthetase/ligase" evidence="2">
    <location>
        <begin position="51"/>
        <end position="409"/>
    </location>
</feature>
<evidence type="ECO:0000313" key="4">
    <source>
        <dbReference type="EMBL" id="VAW95381.1"/>
    </source>
</evidence>
<dbReference type="Gene3D" id="3.30.300.30">
    <property type="match status" value="1"/>
</dbReference>
<evidence type="ECO:0008006" key="5">
    <source>
        <dbReference type="Google" id="ProtNLM"/>
    </source>
</evidence>
<feature type="domain" description="AMP-binding enzyme C-terminal" evidence="3">
    <location>
        <begin position="460"/>
        <end position="536"/>
    </location>
</feature>
<dbReference type="InterPro" id="IPR020845">
    <property type="entry name" value="AMP-binding_CS"/>
</dbReference>
<dbReference type="AlphaFoldDB" id="A0A3B0ZUH3"/>
<gene>
    <name evidence="4" type="ORF">MNBD_GAMMA22-54</name>
</gene>
<protein>
    <recommendedName>
        <fullName evidence="5">Long-chain-fatty-acid--CoA ligase</fullName>
    </recommendedName>
</protein>
<accession>A0A3B0ZUH3</accession>
<dbReference type="InterPro" id="IPR025110">
    <property type="entry name" value="AMP-bd_C"/>
</dbReference>
<dbReference type="GO" id="GO:0031956">
    <property type="term" value="F:medium-chain fatty acid-CoA ligase activity"/>
    <property type="evidence" value="ECO:0007669"/>
    <property type="project" value="TreeGrafter"/>
</dbReference>
<dbReference type="PANTHER" id="PTHR43201">
    <property type="entry name" value="ACYL-COA SYNTHETASE"/>
    <property type="match status" value="1"/>
</dbReference>
<dbReference type="Pfam" id="PF00501">
    <property type="entry name" value="AMP-binding"/>
    <property type="match status" value="1"/>
</dbReference>
<evidence type="ECO:0000256" key="1">
    <source>
        <dbReference type="ARBA" id="ARBA00006432"/>
    </source>
</evidence>